<dbReference type="OrthoDB" id="3888177at2759"/>
<reference evidence="1" key="2">
    <citation type="submission" date="2021-08" db="EMBL/GenBank/DDBJ databases">
        <authorList>
            <person name="Gostincar C."/>
            <person name="Sun X."/>
            <person name="Song Z."/>
            <person name="Gunde-Cimerman N."/>
        </authorList>
    </citation>
    <scope>NUCLEOTIDE SEQUENCE</scope>
    <source>
        <strain evidence="1">EXF-9911</strain>
    </source>
</reference>
<dbReference type="AlphaFoldDB" id="A0A9P8IYB7"/>
<name>A0A9P8IYB7_AURME</name>
<dbReference type="EMBL" id="JAHFXF010001773">
    <property type="protein sequence ID" value="KAG9663286.1"/>
    <property type="molecule type" value="Genomic_DNA"/>
</dbReference>
<sequence>MNPQTEIQNLDTNQQNINRLNRRIQLDLLNEFKNYQWMDDWMPASTPTMPSSEDKELQTEMGECLFGFPYALILATKASGKRVWFSVYDDGQYLVQKVLTFASTTNAKFWSVVLDAYLDWVRNGRASLWNPDVFLQKISQYTYFNWSAVPCFNLTNETDWPPAARGWADLYLQEILRPDDEVCSSAFPEFAISADAAASFLRLNGALMSPEYLSPRSLMREMCKGRFLSLGLPAVSFAQAVCGQMIPSLHRAQGMIIPDKMVYWAQDLDERVCSEVSQGIHPSPDSLAASLTLRRLGDRVIWVDQYNFGVRHGLVPSLDVPPPALQPIAHPPGALQAAHEQLVAFFTLIASRHVNSEAFQHNRAISAQIAAMRSDATSS</sequence>
<evidence type="ECO:0000313" key="2">
    <source>
        <dbReference type="Proteomes" id="UP000779574"/>
    </source>
</evidence>
<evidence type="ECO:0000313" key="1">
    <source>
        <dbReference type="EMBL" id="KAG9663286.1"/>
    </source>
</evidence>
<organism evidence="1 2">
    <name type="scientific">Aureobasidium melanogenum</name>
    <name type="common">Aureobasidium pullulans var. melanogenum</name>
    <dbReference type="NCBI Taxonomy" id="46634"/>
    <lineage>
        <taxon>Eukaryota</taxon>
        <taxon>Fungi</taxon>
        <taxon>Dikarya</taxon>
        <taxon>Ascomycota</taxon>
        <taxon>Pezizomycotina</taxon>
        <taxon>Dothideomycetes</taxon>
        <taxon>Dothideomycetidae</taxon>
        <taxon>Dothideales</taxon>
        <taxon>Saccotheciaceae</taxon>
        <taxon>Aureobasidium</taxon>
    </lineage>
</organism>
<accession>A0A9P8IYB7</accession>
<proteinExistence type="predicted"/>
<gene>
    <name evidence="1" type="ORF">KCU76_g18925</name>
</gene>
<protein>
    <submittedName>
        <fullName evidence="1">Uncharacterized protein</fullName>
    </submittedName>
</protein>
<reference evidence="1" key="1">
    <citation type="journal article" date="2021" name="J Fungi (Basel)">
        <title>Virulence traits and population genomics of the black yeast Aureobasidium melanogenum.</title>
        <authorList>
            <person name="Cernosa A."/>
            <person name="Sun X."/>
            <person name="Gostincar C."/>
            <person name="Fang C."/>
            <person name="Gunde-Cimerman N."/>
            <person name="Song Z."/>
        </authorList>
    </citation>
    <scope>NUCLEOTIDE SEQUENCE</scope>
    <source>
        <strain evidence="1">EXF-9911</strain>
    </source>
</reference>
<feature type="non-terminal residue" evidence="1">
    <location>
        <position position="379"/>
    </location>
</feature>
<comment type="caution">
    <text evidence="1">The sequence shown here is derived from an EMBL/GenBank/DDBJ whole genome shotgun (WGS) entry which is preliminary data.</text>
</comment>
<dbReference type="Proteomes" id="UP000779574">
    <property type="component" value="Unassembled WGS sequence"/>
</dbReference>